<proteinExistence type="predicted"/>
<name>A0A6J5SQ19_9CAUD</name>
<dbReference type="EMBL" id="LR797441">
    <property type="protein sequence ID" value="CAB4217345.1"/>
    <property type="molecule type" value="Genomic_DNA"/>
</dbReference>
<accession>A0A6J5SQ19</accession>
<sequence>MAIKIDFFTTMDLKGLKKGEKALTTFQRQALSVGKSLGIAFSAVAITRFAKQSVKAFMADDKALKSLNQTLKNTENAFATAQVTDFIDRTEKLTGVLDDNLRPAFQSLLTATGSVLTAEKELNLALDISAGTGRDVQSVSLALAKSYSGQTASLSKLGAGLSKTLLASGDMVAINAELARLFKGQASVAAESFAGQMDKLNAATQRAKENIGGGLIDAAKSLAGSNGIDPFVQGMDSASKDLADMIRGFGILAQKINAIPLLKGISFKDIIGMIPILGTYANFAIGVGSQSRQQSFNTPRDVANAKSTMSLLNVKERKAETDLIKKANAQRALENATNAAKLKAAADQATIDALKKKLDVERIGIEYALTQTTDATTRAVLQGKLAIMDEDAKAAKAASLALDAAQAATLKQLDALALAAENIQKNFGSVALSADAASAALDKIAAFVMPTTAERLAILGQTPYIPPTATQRLDIFGQNPKYKEYTPPVDYAAMFPSAAFDETVGSYGYDPTGGGGVNVTVQGGIIDTAGLMQYINEGIQYNTRLGLSSSGSASRAA</sequence>
<protein>
    <submittedName>
        <fullName evidence="1">Uncharacterized protein</fullName>
    </submittedName>
</protein>
<organism evidence="1">
    <name type="scientific">uncultured Caudovirales phage</name>
    <dbReference type="NCBI Taxonomy" id="2100421"/>
    <lineage>
        <taxon>Viruses</taxon>
        <taxon>Duplodnaviria</taxon>
        <taxon>Heunggongvirae</taxon>
        <taxon>Uroviricota</taxon>
        <taxon>Caudoviricetes</taxon>
        <taxon>Peduoviridae</taxon>
        <taxon>Maltschvirus</taxon>
        <taxon>Maltschvirus maltsch</taxon>
    </lineage>
</organism>
<gene>
    <name evidence="1" type="ORF">UFOVP1502_23</name>
</gene>
<reference evidence="1" key="1">
    <citation type="submission" date="2020-05" db="EMBL/GenBank/DDBJ databases">
        <authorList>
            <person name="Chiriac C."/>
            <person name="Salcher M."/>
            <person name="Ghai R."/>
            <person name="Kavagutti S V."/>
        </authorList>
    </citation>
    <scope>NUCLEOTIDE SEQUENCE</scope>
</reference>
<evidence type="ECO:0000313" key="1">
    <source>
        <dbReference type="EMBL" id="CAB4217345.1"/>
    </source>
</evidence>